<reference evidence="1 2" key="1">
    <citation type="submission" date="2023-07" db="EMBL/GenBank/DDBJ databases">
        <title>Comparative genomics of wheat-associated soil bacteria to identify genetic determinants of phenazine resistance.</title>
        <authorList>
            <person name="Mouncey N."/>
        </authorList>
    </citation>
    <scope>NUCLEOTIDE SEQUENCE [LARGE SCALE GENOMIC DNA]</scope>
    <source>
        <strain evidence="1 2">W4I19-2</strain>
    </source>
</reference>
<evidence type="ECO:0000313" key="2">
    <source>
        <dbReference type="Proteomes" id="UP001243364"/>
    </source>
</evidence>
<dbReference type="EMBL" id="JAUSYA010000001">
    <property type="protein sequence ID" value="MDQ0688935.1"/>
    <property type="molecule type" value="Genomic_DNA"/>
</dbReference>
<proteinExistence type="predicted"/>
<sequence>MPDKYMADAGSYDRITYEAVNSRYARDAAETVTGRLDVLLRELYTTDPQRP</sequence>
<dbReference type="RefSeq" id="WP_307049753.1">
    <property type="nucleotide sequence ID" value="NZ_JAUSYA010000001.1"/>
</dbReference>
<name>A0ABU0QGH8_STRAH</name>
<comment type="caution">
    <text evidence="1">The sequence shown here is derived from an EMBL/GenBank/DDBJ whole genome shotgun (WGS) entry which is preliminary data.</text>
</comment>
<evidence type="ECO:0000313" key="1">
    <source>
        <dbReference type="EMBL" id="MDQ0688935.1"/>
    </source>
</evidence>
<accession>A0ABU0QGH8</accession>
<keyword evidence="2" id="KW-1185">Reference proteome</keyword>
<protein>
    <submittedName>
        <fullName evidence="1">Uncharacterized protein</fullName>
    </submittedName>
</protein>
<gene>
    <name evidence="1" type="ORF">QFZ56_007898</name>
</gene>
<dbReference type="Proteomes" id="UP001243364">
    <property type="component" value="Unassembled WGS sequence"/>
</dbReference>
<organism evidence="1 2">
    <name type="scientific">Streptomyces achromogenes</name>
    <dbReference type="NCBI Taxonomy" id="67255"/>
    <lineage>
        <taxon>Bacteria</taxon>
        <taxon>Bacillati</taxon>
        <taxon>Actinomycetota</taxon>
        <taxon>Actinomycetes</taxon>
        <taxon>Kitasatosporales</taxon>
        <taxon>Streptomycetaceae</taxon>
        <taxon>Streptomyces</taxon>
    </lineage>
</organism>